<organism evidence="3 4">
    <name type="scientific">Ktedonobacter racemifer DSM 44963</name>
    <dbReference type="NCBI Taxonomy" id="485913"/>
    <lineage>
        <taxon>Bacteria</taxon>
        <taxon>Bacillati</taxon>
        <taxon>Chloroflexota</taxon>
        <taxon>Ktedonobacteria</taxon>
        <taxon>Ktedonobacterales</taxon>
        <taxon>Ktedonobacteraceae</taxon>
        <taxon>Ktedonobacter</taxon>
    </lineage>
</organism>
<dbReference type="GO" id="GO:0003677">
    <property type="term" value="F:DNA binding"/>
    <property type="evidence" value="ECO:0007669"/>
    <property type="project" value="InterPro"/>
</dbReference>
<dbReference type="Proteomes" id="UP000004508">
    <property type="component" value="Unassembled WGS sequence"/>
</dbReference>
<dbReference type="Gene3D" id="1.25.40.10">
    <property type="entry name" value="Tetratricopeptide repeat domain"/>
    <property type="match status" value="1"/>
</dbReference>
<evidence type="ECO:0000313" key="3">
    <source>
        <dbReference type="EMBL" id="EFH88487.1"/>
    </source>
</evidence>
<dbReference type="CDD" id="cd00093">
    <property type="entry name" value="HTH_XRE"/>
    <property type="match status" value="1"/>
</dbReference>
<proteinExistence type="predicted"/>
<accession>D6TEN8</accession>
<evidence type="ECO:0000256" key="1">
    <source>
        <dbReference type="SAM" id="MobiDB-lite"/>
    </source>
</evidence>
<keyword evidence="4" id="KW-1185">Reference proteome</keyword>
<dbReference type="InParanoid" id="D6TEN8"/>
<dbReference type="InterPro" id="IPR011990">
    <property type="entry name" value="TPR-like_helical_dom_sf"/>
</dbReference>
<dbReference type="STRING" id="485913.Krac_9961"/>
<feature type="region of interest" description="Disordered" evidence="1">
    <location>
        <begin position="78"/>
        <end position="107"/>
    </location>
</feature>
<dbReference type="AlphaFoldDB" id="D6TEN8"/>
<dbReference type="SUPFAM" id="SSF47413">
    <property type="entry name" value="lambda repressor-like DNA-binding domains"/>
    <property type="match status" value="1"/>
</dbReference>
<dbReference type="InterPro" id="IPR019734">
    <property type="entry name" value="TPR_rpt"/>
</dbReference>
<dbReference type="OrthoDB" id="142144at2"/>
<dbReference type="RefSeq" id="WP_007904513.1">
    <property type="nucleotide sequence ID" value="NZ_ADVG01000001.1"/>
</dbReference>
<name>D6TEN8_KTERA</name>
<dbReference type="EMBL" id="ADVG01000001">
    <property type="protein sequence ID" value="EFH88487.1"/>
    <property type="molecule type" value="Genomic_DNA"/>
</dbReference>
<evidence type="ECO:0000313" key="4">
    <source>
        <dbReference type="Proteomes" id="UP000004508"/>
    </source>
</evidence>
<protein>
    <recommendedName>
        <fullName evidence="2">HTH cro/C1-type domain-containing protein</fullName>
    </recommendedName>
</protein>
<dbReference type="InterPro" id="IPR001387">
    <property type="entry name" value="Cro/C1-type_HTH"/>
</dbReference>
<gene>
    <name evidence="3" type="ORF">Krac_9961</name>
</gene>
<comment type="caution">
    <text evidence="3">The sequence shown here is derived from an EMBL/GenBank/DDBJ whole genome shotgun (WGS) entry which is preliminary data.</text>
</comment>
<dbReference type="PROSITE" id="PS50943">
    <property type="entry name" value="HTH_CROC1"/>
    <property type="match status" value="1"/>
</dbReference>
<feature type="domain" description="HTH cro/C1-type" evidence="2">
    <location>
        <begin position="9"/>
        <end position="62"/>
    </location>
</feature>
<evidence type="ECO:0000259" key="2">
    <source>
        <dbReference type="PROSITE" id="PS50943"/>
    </source>
</evidence>
<sequence length="478" mass="53941">MRKAATHPLRTARTRYNLTIEQLAQETSMSTATIWRAEHNYSINAESRRRLCTYFGMTSQELGLAITPERGQKKLLTTRAASSSPTLAPAHLHELDPTNTYPRHEGHATHTTATPIATTPFQEQTGLWLILGASQLSSAFEQQWTPETLFESLHIVSQSLRGMPTSVRLALQHYGIGSLHLKEHMSASECFQLQESFTHSVNQAWQFSHASRPEQVLAVGHALRMLLDYIHTLLPPRIHAIFSASIYNLIGSALHHLDASEAEEQMYARAYAAASEAQDPWHQAQSRNWQAIAANFAGRYSRAIQYIEEAYRLIEELEGEEFLCSKAHLLANWAYNAAILQDYAIVQEKLEASGQLLKALTPNDEFDAATWHQIAGNCTLMNGRYNEAITHFEQSLAQFPEHWRSRRALTLIPLAEAYAKKREKEASLVIAQEAASEVHTLSSKMLMNRLLEYQHVLIEAFPRDPGVRKFIAHATPTR</sequence>
<dbReference type="InterPro" id="IPR010982">
    <property type="entry name" value="Lambda_DNA-bd_dom_sf"/>
</dbReference>
<feature type="compositionally biased region" description="Basic and acidic residues" evidence="1">
    <location>
        <begin position="91"/>
        <end position="107"/>
    </location>
</feature>
<reference evidence="3 4" key="1">
    <citation type="journal article" date="2011" name="Stand. Genomic Sci.">
        <title>Non-contiguous finished genome sequence and contextual data of the filamentous soil bacterium Ktedonobacter racemifer type strain (SOSP1-21).</title>
        <authorList>
            <person name="Chang Y.J."/>
            <person name="Land M."/>
            <person name="Hauser L."/>
            <person name="Chertkov O."/>
            <person name="Del Rio T.G."/>
            <person name="Nolan M."/>
            <person name="Copeland A."/>
            <person name="Tice H."/>
            <person name="Cheng J.F."/>
            <person name="Lucas S."/>
            <person name="Han C."/>
            <person name="Goodwin L."/>
            <person name="Pitluck S."/>
            <person name="Ivanova N."/>
            <person name="Ovchinikova G."/>
            <person name="Pati A."/>
            <person name="Chen A."/>
            <person name="Palaniappan K."/>
            <person name="Mavromatis K."/>
            <person name="Liolios K."/>
            <person name="Brettin T."/>
            <person name="Fiebig A."/>
            <person name="Rohde M."/>
            <person name="Abt B."/>
            <person name="Goker M."/>
            <person name="Detter J.C."/>
            <person name="Woyke T."/>
            <person name="Bristow J."/>
            <person name="Eisen J.A."/>
            <person name="Markowitz V."/>
            <person name="Hugenholtz P."/>
            <person name="Kyrpides N.C."/>
            <person name="Klenk H.P."/>
            <person name="Lapidus A."/>
        </authorList>
    </citation>
    <scope>NUCLEOTIDE SEQUENCE [LARGE SCALE GENOMIC DNA]</scope>
    <source>
        <strain evidence="4">DSM 44963</strain>
    </source>
</reference>
<dbReference type="SMART" id="SM00028">
    <property type="entry name" value="TPR"/>
    <property type="match status" value="3"/>
</dbReference>
<dbReference type="Gene3D" id="1.10.260.40">
    <property type="entry name" value="lambda repressor-like DNA-binding domains"/>
    <property type="match status" value="1"/>
</dbReference>
<dbReference type="SUPFAM" id="SSF48452">
    <property type="entry name" value="TPR-like"/>
    <property type="match status" value="1"/>
</dbReference>